<comment type="caution">
    <text evidence="2">The sequence shown here is derived from an EMBL/GenBank/DDBJ whole genome shotgun (WGS) entry which is preliminary data.</text>
</comment>
<dbReference type="InterPro" id="IPR015035">
    <property type="entry name" value="DUF1918"/>
</dbReference>
<dbReference type="Pfam" id="PF08940">
    <property type="entry name" value="DUF1918"/>
    <property type="match status" value="1"/>
</dbReference>
<feature type="domain" description="DUF1918" evidence="1">
    <location>
        <begin position="1"/>
        <end position="58"/>
    </location>
</feature>
<dbReference type="OrthoDB" id="4828144at2"/>
<evidence type="ECO:0000259" key="1">
    <source>
        <dbReference type="Pfam" id="PF08940"/>
    </source>
</evidence>
<evidence type="ECO:0000313" key="3">
    <source>
        <dbReference type="Proteomes" id="UP000095329"/>
    </source>
</evidence>
<dbReference type="RefSeq" id="WP_028964453.1">
    <property type="nucleotide sequence ID" value="NZ_ASHX02000001.1"/>
</dbReference>
<accession>A0A1D3DXF1</accession>
<proteinExistence type="predicted"/>
<keyword evidence="3" id="KW-1185">Reference proteome</keyword>
<dbReference type="eggNOG" id="COG2905">
    <property type="taxonomic scope" value="Bacteria"/>
</dbReference>
<sequence>MEATVGDKLLVHGRVVGQHDRTAEIVEVLGDHGHPPYRVKFDDDGHEAVVSPGPDAAVRHKGEFKARP</sequence>
<dbReference type="SUPFAM" id="SSF50118">
    <property type="entry name" value="Cell growth inhibitor/plasmid maintenance toxic component"/>
    <property type="match status" value="1"/>
</dbReference>
<dbReference type="AlphaFoldDB" id="A0A1D3DXF1"/>
<name>A0A1D3DXF1_9ACTN</name>
<reference evidence="2 3" key="1">
    <citation type="journal article" date="2013" name="Genome Announc.">
        <title>Genome Sequence of Streptomyces violaceusniger Strain SPC6, a Halotolerant Streptomycete That Exhibits Rapid Growth and Development.</title>
        <authorList>
            <person name="Chen X."/>
            <person name="Zhang B."/>
            <person name="Zhang W."/>
            <person name="Wu X."/>
            <person name="Zhang M."/>
            <person name="Chen T."/>
            <person name="Liu G."/>
            <person name="Dyson P."/>
        </authorList>
    </citation>
    <scope>NUCLEOTIDE SEQUENCE [LARGE SCALE GENOMIC DNA]</scope>
    <source>
        <strain evidence="2 3">SPC6</strain>
    </source>
</reference>
<dbReference type="Gene3D" id="2.30.30.440">
    <property type="entry name" value="Domain of unknown function DUF1918"/>
    <property type="match status" value="1"/>
</dbReference>
<gene>
    <name evidence="2" type="ORF">J116_023645</name>
</gene>
<dbReference type="EMBL" id="ASHX02000001">
    <property type="protein sequence ID" value="OEJ96994.1"/>
    <property type="molecule type" value="Genomic_DNA"/>
</dbReference>
<dbReference type="STRING" id="1306406.J116_023645"/>
<evidence type="ECO:0000313" key="2">
    <source>
        <dbReference type="EMBL" id="OEJ96994.1"/>
    </source>
</evidence>
<dbReference type="Proteomes" id="UP000095329">
    <property type="component" value="Unassembled WGS sequence"/>
</dbReference>
<organism evidence="2 3">
    <name type="scientific">Streptomyces thermolilacinus SPC6</name>
    <dbReference type="NCBI Taxonomy" id="1306406"/>
    <lineage>
        <taxon>Bacteria</taxon>
        <taxon>Bacillati</taxon>
        <taxon>Actinomycetota</taxon>
        <taxon>Actinomycetes</taxon>
        <taxon>Kitasatosporales</taxon>
        <taxon>Streptomycetaceae</taxon>
        <taxon>Streptomyces</taxon>
    </lineage>
</organism>
<protein>
    <recommendedName>
        <fullName evidence="1">DUF1918 domain-containing protein</fullName>
    </recommendedName>
</protein>